<dbReference type="RefSeq" id="WP_063601526.1">
    <property type="nucleotide sequence ID" value="NZ_LITQ01000019.1"/>
</dbReference>
<evidence type="ECO:0000313" key="2">
    <source>
        <dbReference type="EMBL" id="OBR91540.1"/>
    </source>
</evidence>
<dbReference type="AlphaFoldDB" id="A0A166SPK0"/>
<keyword evidence="4" id="KW-1185">Reference proteome</keyword>
<dbReference type="PATRIC" id="fig|1705578.3.peg.1297"/>
<evidence type="ECO:0000313" key="1">
    <source>
        <dbReference type="EMBL" id="OAA92611.1"/>
    </source>
</evidence>
<dbReference type="Proteomes" id="UP000077384">
    <property type="component" value="Unassembled WGS sequence"/>
</dbReference>
<evidence type="ECO:0000313" key="4">
    <source>
        <dbReference type="Proteomes" id="UP000093694"/>
    </source>
</evidence>
<dbReference type="Proteomes" id="UP000093694">
    <property type="component" value="Unassembled WGS sequence"/>
</dbReference>
<dbReference type="EMBL" id="LITQ01000019">
    <property type="protein sequence ID" value="OAA92611.1"/>
    <property type="molecule type" value="Genomic_DNA"/>
</dbReference>
<dbReference type="EMBL" id="LROR01000070">
    <property type="protein sequence ID" value="OBR91540.1"/>
    <property type="molecule type" value="Genomic_DNA"/>
</dbReference>
<reference evidence="2 4" key="2">
    <citation type="journal article" date="2016" name="Front. Microbiol.">
        <title>Industrial Acetogenic Biocatalysts: A Comparative Metabolic and Genomic Analysis.</title>
        <authorList>
            <person name="Bengelsdorf F."/>
            <person name="Poehlein A."/>
            <person name="Sonja S."/>
            <person name="Erz C."/>
            <person name="Hummel T."/>
            <person name="Hoffmeister S."/>
            <person name="Daniel R."/>
            <person name="Durre P."/>
        </authorList>
    </citation>
    <scope>NUCLEOTIDE SEQUENCE [LARGE SCALE GENOMIC DNA]</scope>
    <source>
        <strain evidence="2 4">PTA-10522</strain>
    </source>
</reference>
<proteinExistence type="predicted"/>
<sequence length="67" mass="8049">MAKTNLRLQLQVIDNNTNFDNIMIGSSYFNDDVWDIRPFITAKRTKKSRKYLRFEYIESQDMKQAVK</sequence>
<name>A0A166SPK0_9CLOT</name>
<protein>
    <submittedName>
        <fullName evidence="1">Uncharacterized protein</fullName>
    </submittedName>
</protein>
<gene>
    <name evidence="2" type="ORF">CLCOS_34600</name>
    <name evidence="1" type="ORF">WX73_00907</name>
</gene>
<evidence type="ECO:0000313" key="3">
    <source>
        <dbReference type="Proteomes" id="UP000077384"/>
    </source>
</evidence>
<organism evidence="1 3">
    <name type="scientific">Clostridium coskatii</name>
    <dbReference type="NCBI Taxonomy" id="1705578"/>
    <lineage>
        <taxon>Bacteria</taxon>
        <taxon>Bacillati</taxon>
        <taxon>Bacillota</taxon>
        <taxon>Clostridia</taxon>
        <taxon>Eubacteriales</taxon>
        <taxon>Clostridiaceae</taxon>
        <taxon>Clostridium</taxon>
    </lineage>
</organism>
<comment type="caution">
    <text evidence="1">The sequence shown here is derived from an EMBL/GenBank/DDBJ whole genome shotgun (WGS) entry which is preliminary data.</text>
</comment>
<accession>A0A166SPK0</accession>
<reference evidence="1 3" key="1">
    <citation type="journal article" date="2015" name="Biotechnol. Bioeng.">
        <title>Genome sequence and phenotypic characterization of Caulobacter segnis.</title>
        <authorList>
            <person name="Patel S."/>
            <person name="Fletcher B."/>
            <person name="Scott D.C."/>
            <person name="Ely B."/>
        </authorList>
    </citation>
    <scope>NUCLEOTIDE SEQUENCE [LARGE SCALE GENOMIC DNA]</scope>
    <source>
        <strain evidence="1 3">PS02</strain>
    </source>
</reference>